<feature type="domain" description="Gfo/Idh/MocA-like oxidoreductase N-terminal" evidence="1">
    <location>
        <begin position="4"/>
        <end position="117"/>
    </location>
</feature>
<accession>A0ABP4S1E8</accession>
<evidence type="ECO:0000259" key="2">
    <source>
        <dbReference type="Pfam" id="PF22725"/>
    </source>
</evidence>
<dbReference type="Proteomes" id="UP001500618">
    <property type="component" value="Unassembled WGS sequence"/>
</dbReference>
<dbReference type="Gene3D" id="3.30.360.10">
    <property type="entry name" value="Dihydrodipicolinate Reductase, domain 2"/>
    <property type="match status" value="1"/>
</dbReference>
<comment type="caution">
    <text evidence="3">The sequence shown here is derived from an EMBL/GenBank/DDBJ whole genome shotgun (WGS) entry which is preliminary data.</text>
</comment>
<name>A0ABP4S1E8_9ACTN</name>
<reference evidence="4" key="1">
    <citation type="journal article" date="2019" name="Int. J. Syst. Evol. Microbiol.">
        <title>The Global Catalogue of Microorganisms (GCM) 10K type strain sequencing project: providing services to taxonomists for standard genome sequencing and annotation.</title>
        <authorList>
            <consortium name="The Broad Institute Genomics Platform"/>
            <consortium name="The Broad Institute Genome Sequencing Center for Infectious Disease"/>
            <person name="Wu L."/>
            <person name="Ma J."/>
        </authorList>
    </citation>
    <scope>NUCLEOTIDE SEQUENCE [LARGE SCALE GENOMIC DNA]</scope>
    <source>
        <strain evidence="4">JCM 14718</strain>
    </source>
</reference>
<dbReference type="SUPFAM" id="SSF51735">
    <property type="entry name" value="NAD(P)-binding Rossmann-fold domains"/>
    <property type="match status" value="1"/>
</dbReference>
<evidence type="ECO:0000259" key="1">
    <source>
        <dbReference type="Pfam" id="PF01408"/>
    </source>
</evidence>
<gene>
    <name evidence="3" type="ORF">GCM10009765_12530</name>
</gene>
<organism evidence="3 4">
    <name type="scientific">Fodinicola feengrottensis</name>
    <dbReference type="NCBI Taxonomy" id="435914"/>
    <lineage>
        <taxon>Bacteria</taxon>
        <taxon>Bacillati</taxon>
        <taxon>Actinomycetota</taxon>
        <taxon>Actinomycetes</taxon>
        <taxon>Mycobacteriales</taxon>
        <taxon>Fodinicola</taxon>
    </lineage>
</organism>
<dbReference type="InterPro" id="IPR051450">
    <property type="entry name" value="Gfo/Idh/MocA_Oxidoreductases"/>
</dbReference>
<dbReference type="RefSeq" id="WP_344307966.1">
    <property type="nucleotide sequence ID" value="NZ_BAAANY010000004.1"/>
</dbReference>
<feature type="domain" description="GFO/IDH/MocA-like oxidoreductase" evidence="2">
    <location>
        <begin position="125"/>
        <end position="240"/>
    </location>
</feature>
<dbReference type="PANTHER" id="PTHR43377:SF1">
    <property type="entry name" value="BILIVERDIN REDUCTASE A"/>
    <property type="match status" value="1"/>
</dbReference>
<proteinExistence type="predicted"/>
<protein>
    <submittedName>
        <fullName evidence="3">Gfo/Idh/MocA family oxidoreductase</fullName>
    </submittedName>
</protein>
<keyword evidence="4" id="KW-1185">Reference proteome</keyword>
<dbReference type="InterPro" id="IPR055170">
    <property type="entry name" value="GFO_IDH_MocA-like_dom"/>
</dbReference>
<dbReference type="InterPro" id="IPR000683">
    <property type="entry name" value="Gfo/Idh/MocA-like_OxRdtase_N"/>
</dbReference>
<dbReference type="Gene3D" id="3.40.50.720">
    <property type="entry name" value="NAD(P)-binding Rossmann-like Domain"/>
    <property type="match status" value="1"/>
</dbReference>
<sequence>MPLSIGLIGSGFIARSHAAAWQQLGTTLFLYSNDPPAATALAGQYGGTVVDELDMLLGQVDAVDICTPTDTHADIAVRAAAAGRHVICEKPLERTHAQGQRIIDACAEAGVHLFVAHVVRYFGEYATAQAAVAGGEIGSPAVLRLTRSGARPEWATWLHNEQRAGGILLDFMIHDYDFARWIGGEVTSVYATVTGSDGPVSGTVVLRHENGTISHIQGTWSRPGEPFRTTFDLAGSGGVLTGDSLRRPPVTISVPEPAAIGHALADDPYTAELAEFAAAIAGGPPPRVNAADGLAALDIALAALESARSGRAVSPTQVA</sequence>
<dbReference type="Pfam" id="PF22725">
    <property type="entry name" value="GFO_IDH_MocA_C3"/>
    <property type="match status" value="1"/>
</dbReference>
<dbReference type="SUPFAM" id="SSF55347">
    <property type="entry name" value="Glyceraldehyde-3-phosphate dehydrogenase-like, C-terminal domain"/>
    <property type="match status" value="1"/>
</dbReference>
<evidence type="ECO:0000313" key="4">
    <source>
        <dbReference type="Proteomes" id="UP001500618"/>
    </source>
</evidence>
<evidence type="ECO:0000313" key="3">
    <source>
        <dbReference type="EMBL" id="GAA1664456.1"/>
    </source>
</evidence>
<dbReference type="Pfam" id="PF01408">
    <property type="entry name" value="GFO_IDH_MocA"/>
    <property type="match status" value="1"/>
</dbReference>
<dbReference type="PANTHER" id="PTHR43377">
    <property type="entry name" value="BILIVERDIN REDUCTASE A"/>
    <property type="match status" value="1"/>
</dbReference>
<dbReference type="EMBL" id="BAAANY010000004">
    <property type="protein sequence ID" value="GAA1664456.1"/>
    <property type="molecule type" value="Genomic_DNA"/>
</dbReference>
<dbReference type="InterPro" id="IPR036291">
    <property type="entry name" value="NAD(P)-bd_dom_sf"/>
</dbReference>